<organism evidence="2 3">
    <name type="scientific">Puccinia graminis f. sp. tritici</name>
    <dbReference type="NCBI Taxonomy" id="56615"/>
    <lineage>
        <taxon>Eukaryota</taxon>
        <taxon>Fungi</taxon>
        <taxon>Dikarya</taxon>
        <taxon>Basidiomycota</taxon>
        <taxon>Pucciniomycotina</taxon>
        <taxon>Pucciniomycetes</taxon>
        <taxon>Pucciniales</taxon>
        <taxon>Pucciniaceae</taxon>
        <taxon>Puccinia</taxon>
    </lineage>
</organism>
<dbReference type="EMBL" id="VDEP01000438">
    <property type="protein sequence ID" value="KAA1083346.1"/>
    <property type="molecule type" value="Genomic_DNA"/>
</dbReference>
<gene>
    <name evidence="2" type="ORF">PGTUg99_029439</name>
</gene>
<feature type="transmembrane region" description="Helical" evidence="1">
    <location>
        <begin position="64"/>
        <end position="85"/>
    </location>
</feature>
<evidence type="ECO:0000313" key="2">
    <source>
        <dbReference type="EMBL" id="KAA1083346.1"/>
    </source>
</evidence>
<keyword evidence="1" id="KW-0812">Transmembrane</keyword>
<sequence length="126" mass="13967">MFMSGGKPVTGPLEPAQWRTTNSAETARILSEDSYCNLQKLQILDSGKLGTLVLVVVADRLPGVGYFMGELGTIMFFVLVLVVIANRSLGSSPRKHTNFWKLWIDSGELGTDRLRQTRNASILFYS</sequence>
<name>A0A5B0N457_PUCGR</name>
<protein>
    <submittedName>
        <fullName evidence="2">Uncharacterized protein</fullName>
    </submittedName>
</protein>
<keyword evidence="1" id="KW-0472">Membrane</keyword>
<accession>A0A5B0N457</accession>
<proteinExistence type="predicted"/>
<evidence type="ECO:0000256" key="1">
    <source>
        <dbReference type="SAM" id="Phobius"/>
    </source>
</evidence>
<comment type="caution">
    <text evidence="2">The sequence shown here is derived from an EMBL/GenBank/DDBJ whole genome shotgun (WGS) entry which is preliminary data.</text>
</comment>
<keyword evidence="1" id="KW-1133">Transmembrane helix</keyword>
<reference evidence="2 3" key="1">
    <citation type="submission" date="2019-05" db="EMBL/GenBank/DDBJ databases">
        <title>Emergence of the Ug99 lineage of the wheat stem rust pathogen through somatic hybridization.</title>
        <authorList>
            <person name="Li F."/>
            <person name="Upadhyaya N.M."/>
            <person name="Sperschneider J."/>
            <person name="Matny O."/>
            <person name="Nguyen-Phuc H."/>
            <person name="Mago R."/>
            <person name="Raley C."/>
            <person name="Miller M.E."/>
            <person name="Silverstein K.A.T."/>
            <person name="Henningsen E."/>
            <person name="Hirsch C.D."/>
            <person name="Visser B."/>
            <person name="Pretorius Z.A."/>
            <person name="Steffenson B.J."/>
            <person name="Schwessinger B."/>
            <person name="Dodds P.N."/>
            <person name="Figueroa M."/>
        </authorList>
    </citation>
    <scope>NUCLEOTIDE SEQUENCE [LARGE SCALE GENOMIC DNA]</scope>
    <source>
        <strain evidence="2 3">Ug99</strain>
    </source>
</reference>
<dbReference type="Proteomes" id="UP000325313">
    <property type="component" value="Unassembled WGS sequence"/>
</dbReference>
<dbReference type="AlphaFoldDB" id="A0A5B0N457"/>
<evidence type="ECO:0000313" key="3">
    <source>
        <dbReference type="Proteomes" id="UP000325313"/>
    </source>
</evidence>